<protein>
    <submittedName>
        <fullName evidence="1">Uncharacterized protein</fullName>
    </submittedName>
</protein>
<dbReference type="EMBL" id="OZ034813">
    <property type="protein sequence ID" value="CAL1355702.1"/>
    <property type="molecule type" value="Genomic_DNA"/>
</dbReference>
<evidence type="ECO:0000313" key="2">
    <source>
        <dbReference type="Proteomes" id="UP001497516"/>
    </source>
</evidence>
<proteinExistence type="predicted"/>
<reference evidence="1 2" key="1">
    <citation type="submission" date="2024-04" db="EMBL/GenBank/DDBJ databases">
        <authorList>
            <person name="Fracassetti M."/>
        </authorList>
    </citation>
    <scope>NUCLEOTIDE SEQUENCE [LARGE SCALE GENOMIC DNA]</scope>
</reference>
<dbReference type="Proteomes" id="UP001497516">
    <property type="component" value="Chromosome 1"/>
</dbReference>
<sequence length="153" mass="17365">MAFNNAQLHPFVVFNNQGFRIVAAYFRYLRRFRDRPIYPSFSIHPSSFNKYDMNIPSLLGGLCGSSLVENMRFSYRREAAGMDGEFSELGFTFDAALQTLTRDIGRYYPSPLPAGRLYDDLKHLLAKLDAEVGPRKLVSGSERGGGGCQEYRF</sequence>
<name>A0AAV2CH12_9ROSI</name>
<gene>
    <name evidence="1" type="ORF">LTRI10_LOCUS3447</name>
</gene>
<dbReference type="AlphaFoldDB" id="A0AAV2CH12"/>
<accession>A0AAV2CH12</accession>
<organism evidence="1 2">
    <name type="scientific">Linum trigynum</name>
    <dbReference type="NCBI Taxonomy" id="586398"/>
    <lineage>
        <taxon>Eukaryota</taxon>
        <taxon>Viridiplantae</taxon>
        <taxon>Streptophyta</taxon>
        <taxon>Embryophyta</taxon>
        <taxon>Tracheophyta</taxon>
        <taxon>Spermatophyta</taxon>
        <taxon>Magnoliopsida</taxon>
        <taxon>eudicotyledons</taxon>
        <taxon>Gunneridae</taxon>
        <taxon>Pentapetalae</taxon>
        <taxon>rosids</taxon>
        <taxon>fabids</taxon>
        <taxon>Malpighiales</taxon>
        <taxon>Linaceae</taxon>
        <taxon>Linum</taxon>
    </lineage>
</organism>
<keyword evidence="2" id="KW-1185">Reference proteome</keyword>
<evidence type="ECO:0000313" key="1">
    <source>
        <dbReference type="EMBL" id="CAL1355702.1"/>
    </source>
</evidence>